<dbReference type="PROSITE" id="PS51257">
    <property type="entry name" value="PROKAR_LIPOPROTEIN"/>
    <property type="match status" value="1"/>
</dbReference>
<feature type="chain" id="PRO_5041964217" evidence="1">
    <location>
        <begin position="22"/>
        <end position="127"/>
    </location>
</feature>
<evidence type="ECO:0000313" key="5">
    <source>
        <dbReference type="Proteomes" id="UP000264605"/>
    </source>
</evidence>
<dbReference type="EMBL" id="CP032090">
    <property type="protein sequence ID" value="AXV66178.1"/>
    <property type="molecule type" value="Genomic_DNA"/>
</dbReference>
<dbReference type="EMBL" id="FPAZ01000006">
    <property type="protein sequence ID" value="SFT64836.1"/>
    <property type="molecule type" value="Genomic_DNA"/>
</dbReference>
<dbReference type="InterPro" id="IPR021534">
    <property type="entry name" value="DUF3192"/>
</dbReference>
<reference evidence="2 5" key="2">
    <citation type="submission" date="2018-08" db="EMBL/GenBank/DDBJ databases">
        <title>Draft genome sequence of Pseudoalteromonas donghaensis HJ51.</title>
        <authorList>
            <person name="Oh J."/>
            <person name="Roh D."/>
        </authorList>
    </citation>
    <scope>NUCLEOTIDE SEQUENCE [LARGE SCALE GENOMIC DNA]</scope>
    <source>
        <strain evidence="2 5">HJ51</strain>
    </source>
</reference>
<dbReference type="AlphaFoldDB" id="A0AAD0S1X5"/>
<feature type="signal peptide" evidence="1">
    <location>
        <begin position="1"/>
        <end position="21"/>
    </location>
</feature>
<evidence type="ECO:0000313" key="4">
    <source>
        <dbReference type="Proteomes" id="UP000183805"/>
    </source>
</evidence>
<proteinExistence type="predicted"/>
<protein>
    <submittedName>
        <fullName evidence="2">DUF3192 domain-containing protein</fullName>
    </submittedName>
</protein>
<dbReference type="GeneID" id="99506444"/>
<evidence type="ECO:0000256" key="1">
    <source>
        <dbReference type="SAM" id="SignalP"/>
    </source>
</evidence>
<gene>
    <name evidence="2" type="ORF">D0907_13275</name>
    <name evidence="3" type="ORF">SAMN04487854_106127</name>
</gene>
<dbReference type="Pfam" id="PF11399">
    <property type="entry name" value="DUF3192"/>
    <property type="match status" value="1"/>
</dbReference>
<evidence type="ECO:0000313" key="3">
    <source>
        <dbReference type="EMBL" id="SFT64836.1"/>
    </source>
</evidence>
<evidence type="ECO:0000313" key="2">
    <source>
        <dbReference type="EMBL" id="AXV66178.1"/>
    </source>
</evidence>
<accession>A0AAD0S1X5</accession>
<name>A0AAD0S1X5_9GAMM</name>
<reference evidence="3 4" key="1">
    <citation type="submission" date="2016-10" db="EMBL/GenBank/DDBJ databases">
        <authorList>
            <person name="Varghese N."/>
            <person name="Submissions S."/>
        </authorList>
    </citation>
    <scope>NUCLEOTIDE SEQUENCE [LARGE SCALE GENOMIC DNA]</scope>
    <source>
        <strain evidence="3 4">CGMCC 1.8499</strain>
    </source>
</reference>
<sequence>MKKALLIAALTAPFLTGCVIAVSDGEAETHWAGDSSTSWQKQHKNNREIISTLALDTNYQVVLNKLHTPNFTELLKQGDDVYQVLFYATHSIHSDGKMTKDECTPLVFKNDKLIGVGDTIYKSLSNG</sequence>
<keyword evidence="4" id="KW-1185">Reference proteome</keyword>
<dbReference type="KEGG" id="pdj:D0907_13275"/>
<organism evidence="2 5">
    <name type="scientific">Pseudoalteromonas lipolytica</name>
    <dbReference type="NCBI Taxonomy" id="570156"/>
    <lineage>
        <taxon>Bacteria</taxon>
        <taxon>Pseudomonadati</taxon>
        <taxon>Pseudomonadota</taxon>
        <taxon>Gammaproteobacteria</taxon>
        <taxon>Alteromonadales</taxon>
        <taxon>Pseudoalteromonadaceae</taxon>
        <taxon>Pseudoalteromonas</taxon>
    </lineage>
</organism>
<dbReference type="RefSeq" id="WP_036966020.1">
    <property type="nucleotide sequence ID" value="NZ_CP032090.1"/>
</dbReference>
<keyword evidence="1" id="KW-0732">Signal</keyword>
<dbReference type="Proteomes" id="UP000264605">
    <property type="component" value="Chromosome"/>
</dbReference>
<dbReference type="Proteomes" id="UP000183805">
    <property type="component" value="Unassembled WGS sequence"/>
</dbReference>